<dbReference type="Proteomes" id="UP001595420">
    <property type="component" value="Unassembled WGS sequence"/>
</dbReference>
<gene>
    <name evidence="1" type="ORF">ACFOD3_25455</name>
</gene>
<evidence type="ECO:0008006" key="3">
    <source>
        <dbReference type="Google" id="ProtNLM"/>
    </source>
</evidence>
<sequence>MPGYECDHLLPAPGERPMQELGAAELLVAGALRAWVAPLLAPAGRHPDWRRYLALGGVVAEGAEAFDRLMRLLAHSARRSLDVRCCRCPGLSPDEAALLQLTAAVQAGQSFAALDVLMDWLPEPALMPALAAARDFGAALQRAGAMLPAPALAPPCALATPSSLGPQTLH</sequence>
<evidence type="ECO:0000313" key="2">
    <source>
        <dbReference type="Proteomes" id="UP001595420"/>
    </source>
</evidence>
<comment type="caution">
    <text evidence="1">The sequence shown here is derived from an EMBL/GenBank/DDBJ whole genome shotgun (WGS) entry which is preliminary data.</text>
</comment>
<accession>A0ABV7C065</accession>
<evidence type="ECO:0000313" key="1">
    <source>
        <dbReference type="EMBL" id="MFC3003267.1"/>
    </source>
</evidence>
<reference evidence="2" key="1">
    <citation type="journal article" date="2019" name="Int. J. Syst. Evol. Microbiol.">
        <title>The Global Catalogue of Microorganisms (GCM) 10K type strain sequencing project: providing services to taxonomists for standard genome sequencing and annotation.</title>
        <authorList>
            <consortium name="The Broad Institute Genomics Platform"/>
            <consortium name="The Broad Institute Genome Sequencing Center for Infectious Disease"/>
            <person name="Wu L."/>
            <person name="Ma J."/>
        </authorList>
    </citation>
    <scope>NUCLEOTIDE SEQUENCE [LARGE SCALE GENOMIC DNA]</scope>
    <source>
        <strain evidence="2">CGMCC 1.16855</strain>
    </source>
</reference>
<name>A0ABV7C065_9PROT</name>
<dbReference type="RefSeq" id="WP_216839711.1">
    <property type="nucleotide sequence ID" value="NZ_JAFNJS010000010.1"/>
</dbReference>
<organism evidence="1 2">
    <name type="scientific">Falsiroseomonas tokyonensis</name>
    <dbReference type="NCBI Taxonomy" id="430521"/>
    <lineage>
        <taxon>Bacteria</taxon>
        <taxon>Pseudomonadati</taxon>
        <taxon>Pseudomonadota</taxon>
        <taxon>Alphaproteobacteria</taxon>
        <taxon>Acetobacterales</taxon>
        <taxon>Roseomonadaceae</taxon>
        <taxon>Falsiroseomonas</taxon>
    </lineage>
</organism>
<keyword evidence="2" id="KW-1185">Reference proteome</keyword>
<dbReference type="EMBL" id="JBHRSB010000010">
    <property type="protein sequence ID" value="MFC3003267.1"/>
    <property type="molecule type" value="Genomic_DNA"/>
</dbReference>
<protein>
    <recommendedName>
        <fullName evidence="3">YecA family protein</fullName>
    </recommendedName>
</protein>
<proteinExistence type="predicted"/>